<dbReference type="InterPro" id="IPR036291">
    <property type="entry name" value="NAD(P)-bd_dom_sf"/>
</dbReference>
<dbReference type="KEGG" id="blen:NCTC4824_00391"/>
<dbReference type="PANTHER" id="PTHR43245:SF51">
    <property type="entry name" value="SHORT CHAIN DEHYDROGENASE_REDUCTASE FAMILY 42E, MEMBER 2"/>
    <property type="match status" value="1"/>
</dbReference>
<dbReference type="Proteomes" id="UP000249134">
    <property type="component" value="Chromosome 1"/>
</dbReference>
<dbReference type="Gene3D" id="3.40.50.720">
    <property type="entry name" value="NAD(P)-binding Rossmann-like Domain"/>
    <property type="match status" value="1"/>
</dbReference>
<gene>
    <name evidence="2" type="ORF">NCTC4824_00391</name>
</gene>
<feature type="domain" description="NAD-dependent epimerase/dehydratase" evidence="1">
    <location>
        <begin position="5"/>
        <end position="228"/>
    </location>
</feature>
<name>A0A2X4W274_LEDLE</name>
<dbReference type="SUPFAM" id="SSF51735">
    <property type="entry name" value="NAD(P)-binding Rossmann-fold domains"/>
    <property type="match status" value="1"/>
</dbReference>
<evidence type="ECO:0000313" key="3">
    <source>
        <dbReference type="Proteomes" id="UP000249134"/>
    </source>
</evidence>
<proteinExistence type="predicted"/>
<dbReference type="PANTHER" id="PTHR43245">
    <property type="entry name" value="BIFUNCTIONAL POLYMYXIN RESISTANCE PROTEIN ARNA"/>
    <property type="match status" value="1"/>
</dbReference>
<reference evidence="2 3" key="1">
    <citation type="submission" date="2018-06" db="EMBL/GenBank/DDBJ databases">
        <authorList>
            <consortium name="Pathogen Informatics"/>
            <person name="Doyle S."/>
        </authorList>
    </citation>
    <scope>NUCLEOTIDE SEQUENCE [LARGE SCALE GENOMIC DNA]</scope>
    <source>
        <strain evidence="2 3">NCTC4824</strain>
    </source>
</reference>
<dbReference type="AlphaFoldDB" id="A0A2X4W274"/>
<dbReference type="STRING" id="1348624.GCA_001591545_02809"/>
<dbReference type="EMBL" id="LS483476">
    <property type="protein sequence ID" value="SQI51720.1"/>
    <property type="molecule type" value="Genomic_DNA"/>
</dbReference>
<dbReference type="InterPro" id="IPR050177">
    <property type="entry name" value="Lipid_A_modif_metabolic_enz"/>
</dbReference>
<dbReference type="Pfam" id="PF01370">
    <property type="entry name" value="Epimerase"/>
    <property type="match status" value="1"/>
</dbReference>
<organism evidence="2 3">
    <name type="scientific">Lederbergia lenta</name>
    <name type="common">Bacillus lentus</name>
    <dbReference type="NCBI Taxonomy" id="1467"/>
    <lineage>
        <taxon>Bacteria</taxon>
        <taxon>Bacillati</taxon>
        <taxon>Bacillota</taxon>
        <taxon>Bacilli</taxon>
        <taxon>Bacillales</taxon>
        <taxon>Bacillaceae</taxon>
        <taxon>Lederbergia</taxon>
    </lineage>
</organism>
<keyword evidence="3" id="KW-1185">Reference proteome</keyword>
<dbReference type="GO" id="GO:0016853">
    <property type="term" value="F:isomerase activity"/>
    <property type="evidence" value="ECO:0007669"/>
    <property type="project" value="UniProtKB-KW"/>
</dbReference>
<accession>A0A2X4W274</accession>
<evidence type="ECO:0000259" key="1">
    <source>
        <dbReference type="Pfam" id="PF01370"/>
    </source>
</evidence>
<dbReference type="InterPro" id="IPR001509">
    <property type="entry name" value="Epimerase_deHydtase"/>
</dbReference>
<protein>
    <submittedName>
        <fullName evidence="2">3-beta hydroxysteroid dehydrogenase/isomerase family protein</fullName>
    </submittedName>
</protein>
<dbReference type="RefSeq" id="WP_066143194.1">
    <property type="nucleotide sequence ID" value="NZ_CBCSGM010000002.1"/>
</dbReference>
<sequence>MKLAITGATGFLGQRACEYLQERDHHVIGLGRNNKKGLELTAAGIPFVQADLSDVEQLTRAFKGVEVVIHSAAKSEPWGKYDDFYQSNVIGTQNVLVAANKANVKRVIHISSPSIYFRYNSRHFVEEEEPVPKKFVNAYAKTKFLAEGHVQNVVRQGREAIILRPRALFGPRDTTILPRLIELNSQRGFPLPNKGKSLVDLTYIDNVVRAIELALTAPKQCIGEAYNITNGEPVYLRAALQQLFTALHMPMNSKVIPYSVLFCLAAILEGGHKVFMPDKEPILTRYSASVLGKTQTLSIEKARKDLGYEPVISIQEGIERYATWWHEQNKRCEGI</sequence>
<evidence type="ECO:0000313" key="2">
    <source>
        <dbReference type="EMBL" id="SQI51720.1"/>
    </source>
</evidence>
<keyword evidence="2" id="KW-0413">Isomerase</keyword>